<evidence type="ECO:0000256" key="1">
    <source>
        <dbReference type="SAM" id="SignalP"/>
    </source>
</evidence>
<dbReference type="RefSeq" id="WP_146228671.1">
    <property type="nucleotide sequence ID" value="NZ_JAMOFZ010000008.1"/>
</dbReference>
<name>A0A318SH92_9BURK</name>
<dbReference type="OrthoDB" id="8718161at2"/>
<reference evidence="2 3" key="1">
    <citation type="submission" date="2018-06" db="EMBL/GenBank/DDBJ databases">
        <title>Genomic Encyclopedia of Type Strains, Phase III (KMG-III): the genomes of soil and plant-associated and newly described type strains.</title>
        <authorList>
            <person name="Whitman W."/>
        </authorList>
    </citation>
    <scope>NUCLEOTIDE SEQUENCE [LARGE SCALE GENOMIC DNA]</scope>
    <source>
        <strain evidence="2 3">CECT 7646</strain>
    </source>
</reference>
<keyword evidence="3" id="KW-1185">Reference proteome</keyword>
<accession>A0A318SH92</accession>
<dbReference type="EMBL" id="QJTC01000008">
    <property type="protein sequence ID" value="PYE78237.1"/>
    <property type="molecule type" value="Genomic_DNA"/>
</dbReference>
<dbReference type="Proteomes" id="UP000247540">
    <property type="component" value="Unassembled WGS sequence"/>
</dbReference>
<evidence type="ECO:0000313" key="2">
    <source>
        <dbReference type="EMBL" id="PYE78237.1"/>
    </source>
</evidence>
<protein>
    <recommendedName>
        <fullName evidence="4">Alginate biosynthesis protein AlgF</fullName>
    </recommendedName>
</protein>
<keyword evidence="1" id="KW-0732">Signal</keyword>
<feature type="chain" id="PRO_5016285343" description="Alginate biosynthesis protein AlgF" evidence="1">
    <location>
        <begin position="32"/>
        <end position="236"/>
    </location>
</feature>
<comment type="caution">
    <text evidence="2">The sequence shown here is derived from an EMBL/GenBank/DDBJ whole genome shotgun (WGS) entry which is preliminary data.</text>
</comment>
<organism evidence="2 3">
    <name type="scientific">Xylophilus ampelinus</name>
    <dbReference type="NCBI Taxonomy" id="54067"/>
    <lineage>
        <taxon>Bacteria</taxon>
        <taxon>Pseudomonadati</taxon>
        <taxon>Pseudomonadota</taxon>
        <taxon>Betaproteobacteria</taxon>
        <taxon>Burkholderiales</taxon>
        <taxon>Xylophilus</taxon>
    </lineage>
</organism>
<feature type="signal peptide" evidence="1">
    <location>
        <begin position="1"/>
        <end position="31"/>
    </location>
</feature>
<dbReference type="PROSITE" id="PS51257">
    <property type="entry name" value="PROKAR_LIPOPROTEIN"/>
    <property type="match status" value="1"/>
</dbReference>
<proteinExistence type="predicted"/>
<evidence type="ECO:0000313" key="3">
    <source>
        <dbReference type="Proteomes" id="UP000247540"/>
    </source>
</evidence>
<evidence type="ECO:0008006" key="4">
    <source>
        <dbReference type="Google" id="ProtNLM"/>
    </source>
</evidence>
<sequence length="236" mass="24628">MSTRMNWNTQRVLVRWIAAGCVAASSCTAWSAGPQLYASGPGEDASYVRFVNATGKPLDIIAAGKPATGGRLQLGTANAVGSFMPIKPKLVLAGRAVQGKQSLDLAPAAQAGELVSVVIWLRGDGTLVSTAIAELPKTFNGLKASLAFYNVDPACPAAGLSAAGQDTTLFTGGAPNTLQRRPINPVPLSVKVTCDALVVGKPLDLGTLESGQRYSVFLVADGREKRAFWARDEMAQ</sequence>
<gene>
    <name evidence="2" type="ORF">DFQ15_10826</name>
</gene>
<dbReference type="AlphaFoldDB" id="A0A318SH92"/>